<keyword evidence="1" id="KW-0812">Transmembrane</keyword>
<feature type="transmembrane region" description="Helical" evidence="1">
    <location>
        <begin position="182"/>
        <end position="206"/>
    </location>
</feature>
<dbReference type="RefSeq" id="WP_163287814.1">
    <property type="nucleotide sequence ID" value="NZ_JAAGWY010000001.1"/>
</dbReference>
<feature type="transmembrane region" description="Helical" evidence="1">
    <location>
        <begin position="149"/>
        <end position="176"/>
    </location>
</feature>
<gene>
    <name evidence="2" type="ORF">G3T36_02415</name>
</gene>
<feature type="transmembrane region" description="Helical" evidence="1">
    <location>
        <begin position="53"/>
        <end position="76"/>
    </location>
</feature>
<reference evidence="2 3" key="1">
    <citation type="journal article" date="2014" name="J. Microbiol.">
        <title>Diaminobutyricibacter tongyongensis gen. nov., sp. nov. and Homoserinibacter gongjuensis gen. nov., sp. nov. belong to the family Microbacteriaceae.</title>
        <authorList>
            <person name="Kim S.J."/>
            <person name="Ahn J.H."/>
            <person name="Weon H.Y."/>
            <person name="Hamada M."/>
            <person name="Suzuki K."/>
            <person name="Kwon S.W."/>
        </authorList>
    </citation>
    <scope>NUCLEOTIDE SEQUENCE [LARGE SCALE GENOMIC DNA]</scope>
    <source>
        <strain evidence="2 3">NBRC 108724</strain>
    </source>
</reference>
<protein>
    <submittedName>
        <fullName evidence="2">Uncharacterized protein</fullName>
    </submittedName>
</protein>
<accession>A0A6L9XUG3</accession>
<evidence type="ECO:0000313" key="2">
    <source>
        <dbReference type="EMBL" id="NEN04714.1"/>
    </source>
</evidence>
<comment type="caution">
    <text evidence="2">The sequence shown here is derived from an EMBL/GenBank/DDBJ whole genome shotgun (WGS) entry which is preliminary data.</text>
</comment>
<evidence type="ECO:0000256" key="1">
    <source>
        <dbReference type="SAM" id="Phobius"/>
    </source>
</evidence>
<organism evidence="2 3">
    <name type="scientific">Leifsonia tongyongensis</name>
    <dbReference type="NCBI Taxonomy" id="1268043"/>
    <lineage>
        <taxon>Bacteria</taxon>
        <taxon>Bacillati</taxon>
        <taxon>Actinomycetota</taxon>
        <taxon>Actinomycetes</taxon>
        <taxon>Micrococcales</taxon>
        <taxon>Microbacteriaceae</taxon>
        <taxon>Leifsonia</taxon>
    </lineage>
</organism>
<dbReference type="Proteomes" id="UP000474967">
    <property type="component" value="Unassembled WGS sequence"/>
</dbReference>
<keyword evidence="1" id="KW-1133">Transmembrane helix</keyword>
<feature type="transmembrane region" description="Helical" evidence="1">
    <location>
        <begin position="26"/>
        <end position="47"/>
    </location>
</feature>
<dbReference type="EMBL" id="JAAGWY010000001">
    <property type="protein sequence ID" value="NEN04714.1"/>
    <property type="molecule type" value="Genomic_DNA"/>
</dbReference>
<dbReference type="AlphaFoldDB" id="A0A6L9XUG3"/>
<keyword evidence="3" id="KW-1185">Reference proteome</keyword>
<evidence type="ECO:0000313" key="3">
    <source>
        <dbReference type="Proteomes" id="UP000474967"/>
    </source>
</evidence>
<proteinExistence type="predicted"/>
<keyword evidence="1" id="KW-0472">Membrane</keyword>
<sequence>MDSTNPSPGSVFGEDSARALRAAQRVWSAGTWSLVLWVVGTPIVNATLQAPPIVWVVTSAITVFVFVPAFVVSLVASERLRGKASRLAGEHLDYRVNGERAAVPKWLMKRGPASTLKVVAHAKAEEESATAPARPRIADLRAAVPRRTWVVSVTGAILLVLGVLLSIAAGVIAFVAATEPVAISPAALFASALACYAIGYPMMLALARNFGRTNGKTGTGSR</sequence>
<name>A0A6L9XUG3_9MICO</name>